<accession>A0A1Y4LQ67</accession>
<proteinExistence type="predicted"/>
<reference evidence="3" key="1">
    <citation type="submission" date="2017-04" db="EMBL/GenBank/DDBJ databases">
        <title>Function of individual gut microbiota members based on whole genome sequencing of pure cultures obtained from chicken caecum.</title>
        <authorList>
            <person name="Medvecky M."/>
            <person name="Cejkova D."/>
            <person name="Polansky O."/>
            <person name="Karasova D."/>
            <person name="Kubasova T."/>
            <person name="Cizek A."/>
            <person name="Rychlik I."/>
        </authorList>
    </citation>
    <scope>NUCLEOTIDE SEQUENCE [LARGE SCALE GENOMIC DNA]</scope>
    <source>
        <strain evidence="3">An179</strain>
    </source>
</reference>
<dbReference type="EMBL" id="NFKL01000008">
    <property type="protein sequence ID" value="OUP58768.1"/>
    <property type="molecule type" value="Genomic_DNA"/>
</dbReference>
<protein>
    <submittedName>
        <fullName evidence="2">Uncharacterized protein</fullName>
    </submittedName>
</protein>
<evidence type="ECO:0000313" key="2">
    <source>
        <dbReference type="EMBL" id="OUP58768.1"/>
    </source>
</evidence>
<organism evidence="2 3">
    <name type="scientific">Butyricicoccus pullicaecorum</name>
    <dbReference type="NCBI Taxonomy" id="501571"/>
    <lineage>
        <taxon>Bacteria</taxon>
        <taxon>Bacillati</taxon>
        <taxon>Bacillota</taxon>
        <taxon>Clostridia</taxon>
        <taxon>Eubacteriales</taxon>
        <taxon>Butyricicoccaceae</taxon>
        <taxon>Butyricicoccus</taxon>
    </lineage>
</organism>
<dbReference type="AlphaFoldDB" id="A0A1Y4LQ67"/>
<sequence>MEIFIDILDSLIKTKKQKKRKEPNTKEKEAFRNAWLGLVSEEGFNGRAEQFLYDGFSFCGAEPFYTYLLQTKDPNATLATLFSGKYYGNDSNTTFRLITHLLALMLNDNAPESVLTPIIKRFPRACINKDKKRLGTAEKTIEKYLLAELKPNAVLIPLSSIRTKPILVEDFAILISAVLDSIESNGVTKDFIADNIKRIRKWIANYKSTQSTYSDKKASQTKNTQALAEDKQSLCAANNIQQKISEKAEVSTEKQPTDMASYLINLLNNAGKAAVSVRSENMQQKTRIDTLVHTVDVEREKLRLANQQIADQQDTITSLRKKLSTLEGEVFALDQEVAKRDIAIAEKNTEIAERTKMIDVLSRDRSKQADETIQRLASRIRVEYRDFADALDIPMSCDLGENLRLQLKNIFDILEKGGMKIK</sequence>
<evidence type="ECO:0000256" key="1">
    <source>
        <dbReference type="SAM" id="Coils"/>
    </source>
</evidence>
<dbReference type="Proteomes" id="UP000195326">
    <property type="component" value="Unassembled WGS sequence"/>
</dbReference>
<keyword evidence="1" id="KW-0175">Coiled coil</keyword>
<comment type="caution">
    <text evidence="2">The sequence shown here is derived from an EMBL/GenBank/DDBJ whole genome shotgun (WGS) entry which is preliminary data.</text>
</comment>
<gene>
    <name evidence="2" type="ORF">B5F15_07115</name>
</gene>
<evidence type="ECO:0000313" key="3">
    <source>
        <dbReference type="Proteomes" id="UP000195326"/>
    </source>
</evidence>
<dbReference type="RefSeq" id="WP_087414875.1">
    <property type="nucleotide sequence ID" value="NZ_NFKL01000008.1"/>
</dbReference>
<feature type="coiled-coil region" evidence="1">
    <location>
        <begin position="295"/>
        <end position="329"/>
    </location>
</feature>
<name>A0A1Y4LQ67_9FIRM</name>